<accession>A0A1D8QXV9</accession>
<keyword evidence="2" id="KW-1185">Reference proteome</keyword>
<dbReference type="EMBL" id="CP015164">
    <property type="protein sequence ID" value="AOW47170.1"/>
    <property type="molecule type" value="Genomic_DNA"/>
</dbReference>
<dbReference type="AlphaFoldDB" id="A0A1D8QXV9"/>
<protein>
    <submittedName>
        <fullName evidence="1">Uncharacterized protein</fullName>
    </submittedName>
</protein>
<reference evidence="2" key="1">
    <citation type="submission" date="2016-04" db="EMBL/GenBank/DDBJ databases">
        <authorList>
            <person name="Jeon C.O."/>
            <person name="Cho G.Y."/>
            <person name="Jeong H.I."/>
            <person name="Kim K.H."/>
        </authorList>
    </citation>
    <scope>NUCLEOTIDE SEQUENCE [LARGE SCALE GENOMIC DNA]</scope>
    <source>
        <strain evidence="2">LMG 1590</strain>
    </source>
</reference>
<organism evidence="1 2">
    <name type="scientific">Acetobacter ascendens</name>
    <dbReference type="NCBI Taxonomy" id="481146"/>
    <lineage>
        <taxon>Bacteria</taxon>
        <taxon>Pseudomonadati</taxon>
        <taxon>Pseudomonadota</taxon>
        <taxon>Alphaproteobacteria</taxon>
        <taxon>Acetobacterales</taxon>
        <taxon>Acetobacteraceae</taxon>
        <taxon>Acetobacter</taxon>
    </lineage>
</organism>
<dbReference type="KEGG" id="aasc:A4S02_10760"/>
<evidence type="ECO:0000313" key="1">
    <source>
        <dbReference type="EMBL" id="AOW47170.1"/>
    </source>
</evidence>
<sequence>MKMQKADWRVLEKGSKREISIIGAFGDGKSVDIKFDVFDRRRIIERNIARGFIMPGEYFNKYKITKAGSDELDRHFRAIQERKKSREEKRKKKGAA</sequence>
<gene>
    <name evidence="1" type="ORF">A4S02_10760</name>
</gene>
<name>A0A1D8QXV9_9PROT</name>
<proteinExistence type="predicted"/>
<dbReference type="RefSeq" id="WP_070323772.1">
    <property type="nucleotide sequence ID" value="NZ_CP015164.1"/>
</dbReference>
<dbReference type="Proteomes" id="UP000175973">
    <property type="component" value="Chromosome"/>
</dbReference>
<evidence type="ECO:0000313" key="2">
    <source>
        <dbReference type="Proteomes" id="UP000175973"/>
    </source>
</evidence>